<protein>
    <submittedName>
        <fullName evidence="1">Uncharacterized protein</fullName>
    </submittedName>
</protein>
<accession>A0A9P9BU34</accession>
<keyword evidence="2" id="KW-1185">Reference proteome</keyword>
<dbReference type="Proteomes" id="UP000756346">
    <property type="component" value="Unassembled WGS sequence"/>
</dbReference>
<dbReference type="RefSeq" id="XP_046016170.1">
    <property type="nucleotide sequence ID" value="XM_046161731.1"/>
</dbReference>
<gene>
    <name evidence="1" type="ORF">B0I36DRAFT_402533</name>
</gene>
<evidence type="ECO:0000313" key="1">
    <source>
        <dbReference type="EMBL" id="KAH7037049.1"/>
    </source>
</evidence>
<organism evidence="1 2">
    <name type="scientific">Microdochium trichocladiopsis</name>
    <dbReference type="NCBI Taxonomy" id="1682393"/>
    <lineage>
        <taxon>Eukaryota</taxon>
        <taxon>Fungi</taxon>
        <taxon>Dikarya</taxon>
        <taxon>Ascomycota</taxon>
        <taxon>Pezizomycotina</taxon>
        <taxon>Sordariomycetes</taxon>
        <taxon>Xylariomycetidae</taxon>
        <taxon>Xylariales</taxon>
        <taxon>Microdochiaceae</taxon>
        <taxon>Microdochium</taxon>
    </lineage>
</organism>
<dbReference type="GeneID" id="70191277"/>
<name>A0A9P9BU34_9PEZI</name>
<dbReference type="AlphaFoldDB" id="A0A9P9BU34"/>
<evidence type="ECO:0000313" key="2">
    <source>
        <dbReference type="Proteomes" id="UP000756346"/>
    </source>
</evidence>
<proteinExistence type="predicted"/>
<comment type="caution">
    <text evidence="1">The sequence shown here is derived from an EMBL/GenBank/DDBJ whole genome shotgun (WGS) entry which is preliminary data.</text>
</comment>
<sequence>MRCVPKVSWALLASSSAGMARRKRALPMSVCLLHNSSNTLIFNRAFRRGFWLAAHTKDSWMNAFLVMRGHEQKRKPLSATILFRSQHEMATTSGEISAEGANSHLKIPPPAARRLCTMTIPKRRASGLRDALENTRELFSGRDTLVLPILLNLMSRDKEAPIPRPWKAHAVPLPDVLLGVLVVAAQRNLVLDLHHLVRVPRGRRWIAGVQVQCQLSCRLVLDAFEELELAWVDGDLDVEFVLGGPGDWIDSDEAVAPSTEFVYTRYAAYGLGHGGGRKLYSLWLLVSISGFEAAMTGQGVPVGRRVAEAGMREVSFTGEAE</sequence>
<dbReference type="EMBL" id="JAGTJQ010000002">
    <property type="protein sequence ID" value="KAH7037049.1"/>
    <property type="molecule type" value="Genomic_DNA"/>
</dbReference>
<reference evidence="1" key="1">
    <citation type="journal article" date="2021" name="Nat. Commun.">
        <title>Genetic determinants of endophytism in the Arabidopsis root mycobiome.</title>
        <authorList>
            <person name="Mesny F."/>
            <person name="Miyauchi S."/>
            <person name="Thiergart T."/>
            <person name="Pickel B."/>
            <person name="Atanasova L."/>
            <person name="Karlsson M."/>
            <person name="Huettel B."/>
            <person name="Barry K.W."/>
            <person name="Haridas S."/>
            <person name="Chen C."/>
            <person name="Bauer D."/>
            <person name="Andreopoulos W."/>
            <person name="Pangilinan J."/>
            <person name="LaButti K."/>
            <person name="Riley R."/>
            <person name="Lipzen A."/>
            <person name="Clum A."/>
            <person name="Drula E."/>
            <person name="Henrissat B."/>
            <person name="Kohler A."/>
            <person name="Grigoriev I.V."/>
            <person name="Martin F.M."/>
            <person name="Hacquard S."/>
        </authorList>
    </citation>
    <scope>NUCLEOTIDE SEQUENCE</scope>
    <source>
        <strain evidence="1">MPI-CAGE-CH-0230</strain>
    </source>
</reference>